<gene>
    <name evidence="1" type="ORF">OR16_04102</name>
</gene>
<evidence type="ECO:0000313" key="2">
    <source>
        <dbReference type="Proteomes" id="UP000005808"/>
    </source>
</evidence>
<dbReference type="AlphaFoldDB" id="H1RZR7"/>
<evidence type="ECO:0000313" key="1">
    <source>
        <dbReference type="EMBL" id="EHP44133.1"/>
    </source>
</evidence>
<reference evidence="1 2" key="1">
    <citation type="journal article" date="2012" name="J. Bacteriol.">
        <title>De Novo Genome Project of Cupriavidus basilensis OR16.</title>
        <authorList>
            <person name="Cserhati M."/>
            <person name="Kriszt B."/>
            <person name="Szoboszlay S."/>
            <person name="Toth A."/>
            <person name="Szabo I."/>
            <person name="Tancsics A."/>
            <person name="Nagy I."/>
            <person name="Horvath B."/>
            <person name="Nagy I."/>
            <person name="Kukolya J."/>
        </authorList>
    </citation>
    <scope>NUCLEOTIDE SEQUENCE [LARGE SCALE GENOMIC DNA]</scope>
    <source>
        <strain evidence="1 2">OR16</strain>
    </source>
</reference>
<dbReference type="Proteomes" id="UP000005808">
    <property type="component" value="Unassembled WGS sequence"/>
</dbReference>
<dbReference type="EMBL" id="AHJE01000012">
    <property type="protein sequence ID" value="EHP44133.1"/>
    <property type="molecule type" value="Genomic_DNA"/>
</dbReference>
<name>H1RZR7_9BURK</name>
<sequence length="81" mass="9072">MQLELVRRASWPFAARQFDVVDQTQKGGPLIGRECDKGAADVMHGTFAIPGYTVPDFLEVKFQFALVAKVEPALLQDRSHR</sequence>
<accession>H1RZR7</accession>
<comment type="caution">
    <text evidence="1">The sequence shown here is derived from an EMBL/GenBank/DDBJ whole genome shotgun (WGS) entry which is preliminary data.</text>
</comment>
<proteinExistence type="predicted"/>
<protein>
    <submittedName>
        <fullName evidence="1">Uncharacterized protein</fullName>
    </submittedName>
</protein>
<dbReference type="PATRIC" id="fig|1127483.3.peg.829"/>
<dbReference type="RefSeq" id="WP_006156629.1">
    <property type="nucleotide sequence ID" value="NZ_AHJE01000012.1"/>
</dbReference>
<organism evidence="1 2">
    <name type="scientific">Cupriavidus basilensis OR16</name>
    <dbReference type="NCBI Taxonomy" id="1127483"/>
    <lineage>
        <taxon>Bacteria</taxon>
        <taxon>Pseudomonadati</taxon>
        <taxon>Pseudomonadota</taxon>
        <taxon>Betaproteobacteria</taxon>
        <taxon>Burkholderiales</taxon>
        <taxon>Burkholderiaceae</taxon>
        <taxon>Cupriavidus</taxon>
    </lineage>
</organism>